<keyword evidence="2" id="KW-1185">Reference proteome</keyword>
<protein>
    <submittedName>
        <fullName evidence="1">CLUMA_CG011115, isoform A</fullName>
    </submittedName>
</protein>
<reference evidence="1 2" key="1">
    <citation type="submission" date="2015-04" db="EMBL/GenBank/DDBJ databases">
        <authorList>
            <person name="Syromyatnikov M.Y."/>
            <person name="Popov V.N."/>
        </authorList>
    </citation>
    <scope>NUCLEOTIDE SEQUENCE [LARGE SCALE GENOMIC DNA]</scope>
</reference>
<name>A0A1J1IBS7_9DIPT</name>
<evidence type="ECO:0000313" key="2">
    <source>
        <dbReference type="Proteomes" id="UP000183832"/>
    </source>
</evidence>
<dbReference type="EMBL" id="CVRI01000047">
    <property type="protein sequence ID" value="CRK97735.1"/>
    <property type="molecule type" value="Genomic_DNA"/>
</dbReference>
<accession>A0A1J1IBS7</accession>
<dbReference type="AlphaFoldDB" id="A0A1J1IBS7"/>
<organism evidence="1 2">
    <name type="scientific">Clunio marinus</name>
    <dbReference type="NCBI Taxonomy" id="568069"/>
    <lineage>
        <taxon>Eukaryota</taxon>
        <taxon>Metazoa</taxon>
        <taxon>Ecdysozoa</taxon>
        <taxon>Arthropoda</taxon>
        <taxon>Hexapoda</taxon>
        <taxon>Insecta</taxon>
        <taxon>Pterygota</taxon>
        <taxon>Neoptera</taxon>
        <taxon>Endopterygota</taxon>
        <taxon>Diptera</taxon>
        <taxon>Nematocera</taxon>
        <taxon>Chironomoidea</taxon>
        <taxon>Chironomidae</taxon>
        <taxon>Clunio</taxon>
    </lineage>
</organism>
<sequence>MDLCLESLSLSILTIKHQNFTFSAFFQTSGFDYSTTPDKRASLWSAFGLIIKKMFQREKLKKNRTNPCVYNVINHRSESFGGSLNQSSIWVDKEKSRDSLGHVPFFMRNLGFVSFAFPEDTNS</sequence>
<gene>
    <name evidence="1" type="ORF">CLUMA_CG011115</name>
</gene>
<proteinExistence type="predicted"/>
<evidence type="ECO:0000313" key="1">
    <source>
        <dbReference type="EMBL" id="CRK97735.1"/>
    </source>
</evidence>
<dbReference type="Proteomes" id="UP000183832">
    <property type="component" value="Unassembled WGS sequence"/>
</dbReference>